<dbReference type="GO" id="GO:0003700">
    <property type="term" value="F:DNA-binding transcription factor activity"/>
    <property type="evidence" value="ECO:0007669"/>
    <property type="project" value="InterPro"/>
</dbReference>
<keyword evidence="4 7" id="KW-0238">DNA-binding</keyword>
<organism evidence="7 8">
    <name type="scientific">Lipingzhangella halophila</name>
    <dbReference type="NCBI Taxonomy" id="1783352"/>
    <lineage>
        <taxon>Bacteria</taxon>
        <taxon>Bacillati</taxon>
        <taxon>Actinomycetota</taxon>
        <taxon>Actinomycetes</taxon>
        <taxon>Streptosporangiales</taxon>
        <taxon>Nocardiopsidaceae</taxon>
        <taxon>Lipingzhangella</taxon>
    </lineage>
</organism>
<proteinExistence type="inferred from homology"/>
<dbReference type="InterPro" id="IPR000524">
    <property type="entry name" value="Tscrpt_reg_HTH_GntR"/>
</dbReference>
<keyword evidence="2" id="KW-0663">Pyridoxal phosphate</keyword>
<dbReference type="InterPro" id="IPR036390">
    <property type="entry name" value="WH_DNA-bd_sf"/>
</dbReference>
<dbReference type="Pfam" id="PF00392">
    <property type="entry name" value="GntR"/>
    <property type="match status" value="1"/>
</dbReference>
<dbReference type="CDD" id="cd00609">
    <property type="entry name" value="AAT_like"/>
    <property type="match status" value="1"/>
</dbReference>
<comment type="similarity">
    <text evidence="1">In the C-terminal section; belongs to the class-I pyridoxal-phosphate-dependent aminotransferase family.</text>
</comment>
<gene>
    <name evidence="7" type="ORF">F4561_002256</name>
</gene>
<evidence type="ECO:0000256" key="5">
    <source>
        <dbReference type="ARBA" id="ARBA00023163"/>
    </source>
</evidence>
<dbReference type="SMART" id="SM00345">
    <property type="entry name" value="HTH_GNTR"/>
    <property type="match status" value="1"/>
</dbReference>
<evidence type="ECO:0000256" key="3">
    <source>
        <dbReference type="ARBA" id="ARBA00023015"/>
    </source>
</evidence>
<keyword evidence="8" id="KW-1185">Reference proteome</keyword>
<dbReference type="InterPro" id="IPR004839">
    <property type="entry name" value="Aminotransferase_I/II_large"/>
</dbReference>
<comment type="caution">
    <text evidence="7">The sequence shown here is derived from an EMBL/GenBank/DDBJ whole genome shotgun (WGS) entry which is preliminary data.</text>
</comment>
<dbReference type="Gene3D" id="3.40.640.10">
    <property type="entry name" value="Type I PLP-dependent aspartate aminotransferase-like (Major domain)"/>
    <property type="match status" value="1"/>
</dbReference>
<evidence type="ECO:0000313" key="8">
    <source>
        <dbReference type="Proteomes" id="UP000523007"/>
    </source>
</evidence>
<sequence>MVPITESGAMSAGGRRIDGPLLAKLIGASALKRPYYLAVGRAVRDLVLDGRIPTHTRLPAERDLAAALRVSRNTVSAAYTWLRENGYADSRPGAGSWTVLGPTGSGSRAPLTSSAEHIDLGAAAPSAIDGVRDASRSAVERLTAHVDGSGYAPYGLPELRHAIARRYVERGLPTTPEQILVTNGALQAVALLMELLLEPGERAMVESPTYPYALRAACRVGASPRAVAVPPGGWDMGAMADAFRRWRPGVAYLVPDFQNPTGALMDDEERRTVVAEAHRAGTSLIVDESVAELAIDAGDQPAPMAAHDRDGRVHTVGSAAKLFWGGLRIGWIRTTPPMVAKLATARQRTDLSSPVLEQLAVTHLLSDVLRIRTERSRQLRRGRDAMVAELRARLPDWRFASPSGGLVLWAAMPHPLATVLAQTAPRYGVHVAPGPVFGAEEPLEYYVRLSYTLAPEILADAVRRLAEAHTEAVARPAPAPGRLYV</sequence>
<evidence type="ECO:0000256" key="2">
    <source>
        <dbReference type="ARBA" id="ARBA00022898"/>
    </source>
</evidence>
<dbReference type="InterPro" id="IPR015422">
    <property type="entry name" value="PyrdxlP-dep_Trfase_small"/>
</dbReference>
<name>A0A7W7RHB1_9ACTN</name>
<evidence type="ECO:0000313" key="7">
    <source>
        <dbReference type="EMBL" id="MBB4931436.1"/>
    </source>
</evidence>
<evidence type="ECO:0000256" key="4">
    <source>
        <dbReference type="ARBA" id="ARBA00023125"/>
    </source>
</evidence>
<keyword evidence="5" id="KW-0804">Transcription</keyword>
<evidence type="ECO:0000256" key="1">
    <source>
        <dbReference type="ARBA" id="ARBA00005384"/>
    </source>
</evidence>
<protein>
    <submittedName>
        <fullName evidence="7">DNA-binding transcriptional MocR family regulator</fullName>
    </submittedName>
</protein>
<dbReference type="SUPFAM" id="SSF46785">
    <property type="entry name" value="Winged helix' DNA-binding domain"/>
    <property type="match status" value="1"/>
</dbReference>
<dbReference type="CDD" id="cd07377">
    <property type="entry name" value="WHTH_GntR"/>
    <property type="match status" value="1"/>
</dbReference>
<dbReference type="SUPFAM" id="SSF53383">
    <property type="entry name" value="PLP-dependent transferases"/>
    <property type="match status" value="1"/>
</dbReference>
<dbReference type="Gene3D" id="3.90.1150.10">
    <property type="entry name" value="Aspartate Aminotransferase, domain 1"/>
    <property type="match status" value="1"/>
</dbReference>
<reference evidence="7 8" key="1">
    <citation type="submission" date="2020-08" db="EMBL/GenBank/DDBJ databases">
        <title>Sequencing the genomes of 1000 actinobacteria strains.</title>
        <authorList>
            <person name="Klenk H.-P."/>
        </authorList>
    </citation>
    <scope>NUCLEOTIDE SEQUENCE [LARGE SCALE GENOMIC DNA]</scope>
    <source>
        <strain evidence="7 8">DSM 102030</strain>
    </source>
</reference>
<dbReference type="RefSeq" id="WP_184577605.1">
    <property type="nucleotide sequence ID" value="NZ_JACHJT010000001.1"/>
</dbReference>
<dbReference type="InterPro" id="IPR051446">
    <property type="entry name" value="HTH_trans_reg/aminotransferase"/>
</dbReference>
<dbReference type="Pfam" id="PF00155">
    <property type="entry name" value="Aminotran_1_2"/>
    <property type="match status" value="1"/>
</dbReference>
<accession>A0A7W7RHB1</accession>
<dbReference type="Proteomes" id="UP000523007">
    <property type="component" value="Unassembled WGS sequence"/>
</dbReference>
<dbReference type="PANTHER" id="PTHR46577:SF1">
    <property type="entry name" value="HTH-TYPE TRANSCRIPTIONAL REGULATORY PROTEIN GABR"/>
    <property type="match status" value="1"/>
</dbReference>
<dbReference type="InterPro" id="IPR015424">
    <property type="entry name" value="PyrdxlP-dep_Trfase"/>
</dbReference>
<evidence type="ECO:0000259" key="6">
    <source>
        <dbReference type="PROSITE" id="PS50949"/>
    </source>
</evidence>
<dbReference type="GO" id="GO:0030170">
    <property type="term" value="F:pyridoxal phosphate binding"/>
    <property type="evidence" value="ECO:0007669"/>
    <property type="project" value="InterPro"/>
</dbReference>
<dbReference type="PANTHER" id="PTHR46577">
    <property type="entry name" value="HTH-TYPE TRANSCRIPTIONAL REGULATORY PROTEIN GABR"/>
    <property type="match status" value="1"/>
</dbReference>
<dbReference type="Gene3D" id="1.10.10.10">
    <property type="entry name" value="Winged helix-like DNA-binding domain superfamily/Winged helix DNA-binding domain"/>
    <property type="match status" value="1"/>
</dbReference>
<dbReference type="InterPro" id="IPR015421">
    <property type="entry name" value="PyrdxlP-dep_Trfase_major"/>
</dbReference>
<dbReference type="InterPro" id="IPR036388">
    <property type="entry name" value="WH-like_DNA-bd_sf"/>
</dbReference>
<dbReference type="EMBL" id="JACHJT010000001">
    <property type="protein sequence ID" value="MBB4931436.1"/>
    <property type="molecule type" value="Genomic_DNA"/>
</dbReference>
<dbReference type="PROSITE" id="PS50949">
    <property type="entry name" value="HTH_GNTR"/>
    <property type="match status" value="1"/>
</dbReference>
<feature type="domain" description="HTH gntR-type" evidence="6">
    <location>
        <begin position="33"/>
        <end position="101"/>
    </location>
</feature>
<dbReference type="GO" id="GO:0003677">
    <property type="term" value="F:DNA binding"/>
    <property type="evidence" value="ECO:0007669"/>
    <property type="project" value="UniProtKB-KW"/>
</dbReference>
<keyword evidence="3" id="KW-0805">Transcription regulation</keyword>
<dbReference type="AlphaFoldDB" id="A0A7W7RHB1"/>